<keyword evidence="1" id="KW-0378">Hydrolase</keyword>
<dbReference type="EMBL" id="SMFY01000003">
    <property type="protein sequence ID" value="TCK23526.1"/>
    <property type="molecule type" value="Genomic_DNA"/>
</dbReference>
<evidence type="ECO:0000313" key="4">
    <source>
        <dbReference type="Proteomes" id="UP000295030"/>
    </source>
</evidence>
<comment type="caution">
    <text evidence="3">The sequence shown here is derived from an EMBL/GenBank/DDBJ whole genome shotgun (WGS) entry which is preliminary data.</text>
</comment>
<dbReference type="GO" id="GO:0016811">
    <property type="term" value="F:hydrolase activity, acting on carbon-nitrogen (but not peptide) bonds, in linear amides"/>
    <property type="evidence" value="ECO:0007669"/>
    <property type="project" value="TreeGrafter"/>
</dbReference>
<organism evidence="3 4">
    <name type="scientific">Ancylobacter aquaticus</name>
    <dbReference type="NCBI Taxonomy" id="100"/>
    <lineage>
        <taxon>Bacteria</taxon>
        <taxon>Pseudomonadati</taxon>
        <taxon>Pseudomonadota</taxon>
        <taxon>Alphaproteobacteria</taxon>
        <taxon>Hyphomicrobiales</taxon>
        <taxon>Xanthobacteraceae</taxon>
        <taxon>Ancylobacter</taxon>
    </lineage>
</organism>
<feature type="domain" description="CN hydrolase" evidence="2">
    <location>
        <begin position="5"/>
        <end position="258"/>
    </location>
</feature>
<gene>
    <name evidence="3" type="ORF">EV667_3364</name>
</gene>
<evidence type="ECO:0000259" key="2">
    <source>
        <dbReference type="PROSITE" id="PS50263"/>
    </source>
</evidence>
<name>A0A4V2PI74_ANCAQ</name>
<dbReference type="Proteomes" id="UP000295030">
    <property type="component" value="Unassembled WGS sequence"/>
</dbReference>
<evidence type="ECO:0000313" key="3">
    <source>
        <dbReference type="EMBL" id="TCK23526.1"/>
    </source>
</evidence>
<dbReference type="PANTHER" id="PTHR43674">
    <property type="entry name" value="NITRILASE C965.09-RELATED"/>
    <property type="match status" value="1"/>
</dbReference>
<dbReference type="Pfam" id="PF00795">
    <property type="entry name" value="CN_hydrolase"/>
    <property type="match status" value="1"/>
</dbReference>
<dbReference type="Gene3D" id="3.60.110.10">
    <property type="entry name" value="Carbon-nitrogen hydrolase"/>
    <property type="match status" value="1"/>
</dbReference>
<dbReference type="CDD" id="cd07197">
    <property type="entry name" value="nitrilase"/>
    <property type="match status" value="1"/>
</dbReference>
<sequence>MMALPKVAAVSIGPADEDPLPLWMEAEAGIKAAAQAGATLVVLPELFAQAYVAGEDPGRWSHRAETIEGRTATRMATAARSNGVAVLFGMALTGPNGLPLNAAALARADGSVERVAGKIHLPPANPADAFGEADHFAPGPAIIGAVEVGPIRVATLICYDRRFPECWRAAAKAGADLIAVMVGGPAPSDPEGLFASELRTHARANAVYALTAARYGTETVLGHPVRHDGESLAIDPNGAILAIAPQAAPRLVVATVDFARLAEARAQNATARCLRLSA</sequence>
<dbReference type="PANTHER" id="PTHR43674:SF16">
    <property type="entry name" value="CARBON-NITROGEN FAMILY, PUTATIVE (AFU_ORTHOLOGUE AFUA_5G02350)-RELATED"/>
    <property type="match status" value="1"/>
</dbReference>
<dbReference type="PROSITE" id="PS50263">
    <property type="entry name" value="CN_HYDROLASE"/>
    <property type="match status" value="1"/>
</dbReference>
<proteinExistence type="predicted"/>
<protein>
    <submittedName>
        <fullName evidence="3">N-carbamoylputrescine amidase</fullName>
    </submittedName>
</protein>
<dbReference type="InterPro" id="IPR050345">
    <property type="entry name" value="Aliph_Amidase/BUP"/>
</dbReference>
<accession>A0A4V2PI74</accession>
<dbReference type="SUPFAM" id="SSF56317">
    <property type="entry name" value="Carbon-nitrogen hydrolase"/>
    <property type="match status" value="1"/>
</dbReference>
<dbReference type="InterPro" id="IPR036526">
    <property type="entry name" value="C-N_Hydrolase_sf"/>
</dbReference>
<evidence type="ECO:0000256" key="1">
    <source>
        <dbReference type="ARBA" id="ARBA00022801"/>
    </source>
</evidence>
<keyword evidence="4" id="KW-1185">Reference proteome</keyword>
<reference evidence="3 4" key="1">
    <citation type="submission" date="2019-03" db="EMBL/GenBank/DDBJ databases">
        <title>Genomic Encyclopedia of Type Strains, Phase IV (KMG-IV): sequencing the most valuable type-strain genomes for metagenomic binning, comparative biology and taxonomic classification.</title>
        <authorList>
            <person name="Goeker M."/>
        </authorList>
    </citation>
    <scope>NUCLEOTIDE SEQUENCE [LARGE SCALE GENOMIC DNA]</scope>
    <source>
        <strain evidence="3 4">DSM 101</strain>
    </source>
</reference>
<dbReference type="AlphaFoldDB" id="A0A4V2PI74"/>
<dbReference type="InterPro" id="IPR003010">
    <property type="entry name" value="C-N_Hydrolase"/>
</dbReference>